<dbReference type="Proteomes" id="UP000324376">
    <property type="component" value="Unassembled WGS sequence"/>
</dbReference>
<dbReference type="AlphaFoldDB" id="A0A5S5C017"/>
<protein>
    <submittedName>
        <fullName evidence="1">Uncharacterized protein</fullName>
    </submittedName>
</protein>
<dbReference type="RefSeq" id="WP_148782828.1">
    <property type="nucleotide sequence ID" value="NZ_VNHU01000006.1"/>
</dbReference>
<evidence type="ECO:0000313" key="2">
    <source>
        <dbReference type="Proteomes" id="UP000324376"/>
    </source>
</evidence>
<organism evidence="1 2">
    <name type="scientific">Aquimarina intermedia</name>
    <dbReference type="NCBI Taxonomy" id="350814"/>
    <lineage>
        <taxon>Bacteria</taxon>
        <taxon>Pseudomonadati</taxon>
        <taxon>Bacteroidota</taxon>
        <taxon>Flavobacteriia</taxon>
        <taxon>Flavobacteriales</taxon>
        <taxon>Flavobacteriaceae</taxon>
        <taxon>Aquimarina</taxon>
    </lineage>
</organism>
<dbReference type="EMBL" id="VNHU01000006">
    <property type="protein sequence ID" value="TYP72791.1"/>
    <property type="molecule type" value="Genomic_DNA"/>
</dbReference>
<sequence length="65" mass="7694">MARAMFDYTKTVLDKVSFDVNLFTKEVIKAMKRLLPHEIDELKIWIQSLALNRPELQPCLVYLKK</sequence>
<comment type="caution">
    <text evidence="1">The sequence shown here is derived from an EMBL/GenBank/DDBJ whole genome shotgun (WGS) entry which is preliminary data.</text>
</comment>
<proteinExistence type="predicted"/>
<reference evidence="1 2" key="1">
    <citation type="submission" date="2019-07" db="EMBL/GenBank/DDBJ databases">
        <title>Genomic Encyclopedia of Archaeal and Bacterial Type Strains, Phase II (KMG-II): from individual species to whole genera.</title>
        <authorList>
            <person name="Goeker M."/>
        </authorList>
    </citation>
    <scope>NUCLEOTIDE SEQUENCE [LARGE SCALE GENOMIC DNA]</scope>
    <source>
        <strain evidence="1 2">DSM 17527</strain>
    </source>
</reference>
<gene>
    <name evidence="1" type="ORF">BD809_10639</name>
</gene>
<keyword evidence="2" id="KW-1185">Reference proteome</keyword>
<dbReference type="OrthoDB" id="840060at2"/>
<accession>A0A5S5C017</accession>
<name>A0A5S5C017_9FLAO</name>
<evidence type="ECO:0000313" key="1">
    <source>
        <dbReference type="EMBL" id="TYP72791.1"/>
    </source>
</evidence>